<dbReference type="Pfam" id="PF09618">
    <property type="entry name" value="Cas_Csy4"/>
    <property type="match status" value="1"/>
</dbReference>
<dbReference type="RefSeq" id="WP_382343435.1">
    <property type="nucleotide sequence ID" value="NZ_JBHSAB010000023.1"/>
</dbReference>
<name>A0ABV8CH76_9GAMM</name>
<dbReference type="InterPro" id="IPR013396">
    <property type="entry name" value="CRISPR-assoc_prot_Csy4"/>
</dbReference>
<gene>
    <name evidence="1" type="primary">cas6f</name>
    <name evidence="1" type="ORF">ACFORL_09600</name>
</gene>
<evidence type="ECO:0000313" key="2">
    <source>
        <dbReference type="Proteomes" id="UP001595758"/>
    </source>
</evidence>
<protein>
    <submittedName>
        <fullName evidence="1">Type I-F CRISPR-associated endoribonuclease Cas6/Csy4</fullName>
    </submittedName>
</protein>
<dbReference type="Gene3D" id="3.30.70.2540">
    <property type="entry name" value="CRISPR-associated endoribonuclease Cas6/Csy4"/>
    <property type="match status" value="1"/>
</dbReference>
<dbReference type="CDD" id="cd09739">
    <property type="entry name" value="Cas6_I-F"/>
    <property type="match status" value="1"/>
</dbReference>
<dbReference type="EMBL" id="JBHSAB010000023">
    <property type="protein sequence ID" value="MFC3909324.1"/>
    <property type="molecule type" value="Genomic_DNA"/>
</dbReference>
<organism evidence="1 2">
    <name type="scientific">Legionella dresdenensis</name>
    <dbReference type="NCBI Taxonomy" id="450200"/>
    <lineage>
        <taxon>Bacteria</taxon>
        <taxon>Pseudomonadati</taxon>
        <taxon>Pseudomonadota</taxon>
        <taxon>Gammaproteobacteria</taxon>
        <taxon>Legionellales</taxon>
        <taxon>Legionellaceae</taxon>
        <taxon>Legionella</taxon>
    </lineage>
</organism>
<reference evidence="2" key="1">
    <citation type="journal article" date="2019" name="Int. J. Syst. Evol. Microbiol.">
        <title>The Global Catalogue of Microorganisms (GCM) 10K type strain sequencing project: providing services to taxonomists for standard genome sequencing and annotation.</title>
        <authorList>
            <consortium name="The Broad Institute Genomics Platform"/>
            <consortium name="The Broad Institute Genome Sequencing Center for Infectious Disease"/>
            <person name="Wu L."/>
            <person name="Ma J."/>
        </authorList>
    </citation>
    <scope>NUCLEOTIDE SEQUENCE [LARGE SCALE GENOMIC DNA]</scope>
    <source>
        <strain evidence="2">CCUG 59858</strain>
    </source>
</reference>
<evidence type="ECO:0000313" key="1">
    <source>
        <dbReference type="EMBL" id="MFC3909324.1"/>
    </source>
</evidence>
<sequence length="184" mass="21145">MDHYIDISILPTPEFPETVLLNALYTKLHRALYDLAATNVGVSFPKYKITLGNIIRIHSGQAVLHNLLNLNWIGSMNDLCKVSMIMRVPMNSKFRNISRKQPTMSPSKLRRLISRGSILEEEIQPYETKMHSKKFDNPYIELISTSSGQRYRRYIEFGELLEQPVSGSFDAFGFSKTATVPWFD</sequence>
<dbReference type="InterPro" id="IPR042564">
    <property type="entry name" value="CRISPR-Cas6/Csy4_sf"/>
</dbReference>
<accession>A0ABV8CH76</accession>
<keyword evidence="2" id="KW-1185">Reference proteome</keyword>
<dbReference type="NCBIfam" id="TIGR02563">
    <property type="entry name" value="cas_Csy4"/>
    <property type="match status" value="1"/>
</dbReference>
<proteinExistence type="predicted"/>
<dbReference type="Proteomes" id="UP001595758">
    <property type="component" value="Unassembled WGS sequence"/>
</dbReference>
<comment type="caution">
    <text evidence="1">The sequence shown here is derived from an EMBL/GenBank/DDBJ whole genome shotgun (WGS) entry which is preliminary data.</text>
</comment>